<accession>A0AAE0DP18</accession>
<protein>
    <submittedName>
        <fullName evidence="1">Uncharacterized protein</fullName>
    </submittedName>
</protein>
<dbReference type="AlphaFoldDB" id="A0AAE0DP18"/>
<comment type="caution">
    <text evidence="1">The sequence shown here is derived from an EMBL/GenBank/DDBJ whole genome shotgun (WGS) entry which is preliminary data.</text>
</comment>
<name>A0AAE0DP18_9LECA</name>
<keyword evidence="2" id="KW-1185">Reference proteome</keyword>
<proteinExistence type="predicted"/>
<sequence length="186" mass="20571">MKSFRSSFINLSNVGMSSTSITPASLLADQCVKAFDQIPPLLQDIRSVSIPEGIITLEAGLERAVESGIGNTLAEIIKQYVENISAKQSEALQSALSAATTHINTCSEVAKKAQKKKKWDKDLGKRLEDNWFLFCLQMIKISKLLPLAQTKLRSIQELCDNALVRPFSNTPCRTQTNFWEGCGFSD</sequence>
<evidence type="ECO:0000313" key="1">
    <source>
        <dbReference type="EMBL" id="KAK3177012.1"/>
    </source>
</evidence>
<gene>
    <name evidence="1" type="ORF">OEA41_008338</name>
</gene>
<reference evidence="1" key="1">
    <citation type="submission" date="2022-11" db="EMBL/GenBank/DDBJ databases">
        <title>Chromosomal genome sequence assembly and mating type (MAT) locus characterization of the leprose asexual lichenized fungus Lepraria neglecta (Nyl.) Erichsen.</title>
        <authorList>
            <person name="Allen J.L."/>
            <person name="Pfeffer B."/>
        </authorList>
    </citation>
    <scope>NUCLEOTIDE SEQUENCE</scope>
    <source>
        <strain evidence="1">Allen 5258</strain>
    </source>
</reference>
<dbReference type="EMBL" id="JASNWA010000004">
    <property type="protein sequence ID" value="KAK3177012.1"/>
    <property type="molecule type" value="Genomic_DNA"/>
</dbReference>
<organism evidence="1 2">
    <name type="scientific">Lepraria neglecta</name>
    <dbReference type="NCBI Taxonomy" id="209136"/>
    <lineage>
        <taxon>Eukaryota</taxon>
        <taxon>Fungi</taxon>
        <taxon>Dikarya</taxon>
        <taxon>Ascomycota</taxon>
        <taxon>Pezizomycotina</taxon>
        <taxon>Lecanoromycetes</taxon>
        <taxon>OSLEUM clade</taxon>
        <taxon>Lecanoromycetidae</taxon>
        <taxon>Lecanorales</taxon>
        <taxon>Lecanorineae</taxon>
        <taxon>Stereocaulaceae</taxon>
        <taxon>Lepraria</taxon>
    </lineage>
</organism>
<evidence type="ECO:0000313" key="2">
    <source>
        <dbReference type="Proteomes" id="UP001276659"/>
    </source>
</evidence>
<dbReference type="Proteomes" id="UP001276659">
    <property type="component" value="Unassembled WGS sequence"/>
</dbReference>